<organism evidence="3 4">
    <name type="scientific">Paracoccus angustae</name>
    <dbReference type="NCBI Taxonomy" id="1671480"/>
    <lineage>
        <taxon>Bacteria</taxon>
        <taxon>Pseudomonadati</taxon>
        <taxon>Pseudomonadota</taxon>
        <taxon>Alphaproteobacteria</taxon>
        <taxon>Rhodobacterales</taxon>
        <taxon>Paracoccaceae</taxon>
        <taxon>Paracoccus</taxon>
    </lineage>
</organism>
<feature type="transmembrane region" description="Helical" evidence="1">
    <location>
        <begin position="107"/>
        <end position="130"/>
    </location>
</feature>
<evidence type="ECO:0000259" key="2">
    <source>
        <dbReference type="SMART" id="SM00014"/>
    </source>
</evidence>
<dbReference type="PANTHER" id="PTHR14969:SF13">
    <property type="entry name" value="AT30094P"/>
    <property type="match status" value="1"/>
</dbReference>
<gene>
    <name evidence="3" type="ORF">ACFOM8_18565</name>
</gene>
<feature type="transmembrane region" description="Helical" evidence="1">
    <location>
        <begin position="177"/>
        <end position="198"/>
    </location>
</feature>
<sequence length="236" mass="25395">MEDRPDQSRQLNLCRSIAYRDLLIAALMCWTTFAIIACLMVTGHATGLDTWGLLVFRDPVSLDLLGPEWLGEGVRVVTALGGFFLRNLVAITAMAILLIFQFRRRAAMVLVTIASGWMLELILKACFARPRPDIVPHLMSVSGDSFPSGHSFNAAVVYLSLGLTFASMAVRPGRCSMILGAAIAVSVLISMTRIALGVHYPTDALAGLAGGAGWALLVFALWDRNSISSQTAEPAT</sequence>
<dbReference type="SMART" id="SM00014">
    <property type="entry name" value="acidPPc"/>
    <property type="match status" value="1"/>
</dbReference>
<keyword evidence="1" id="KW-1133">Transmembrane helix</keyword>
<keyword evidence="4" id="KW-1185">Reference proteome</keyword>
<feature type="transmembrane region" description="Helical" evidence="1">
    <location>
        <begin position="76"/>
        <end position="100"/>
    </location>
</feature>
<feature type="transmembrane region" description="Helical" evidence="1">
    <location>
        <begin position="21"/>
        <end position="42"/>
    </location>
</feature>
<proteinExistence type="predicted"/>
<feature type="transmembrane region" description="Helical" evidence="1">
    <location>
        <begin position="150"/>
        <end position="170"/>
    </location>
</feature>
<dbReference type="InterPro" id="IPR036938">
    <property type="entry name" value="PAP2/HPO_sf"/>
</dbReference>
<protein>
    <submittedName>
        <fullName evidence="3">Phosphatase PAP2 family protein</fullName>
    </submittedName>
</protein>
<dbReference type="PANTHER" id="PTHR14969">
    <property type="entry name" value="SPHINGOSINE-1-PHOSPHATE PHOSPHOHYDROLASE"/>
    <property type="match status" value="1"/>
</dbReference>
<feature type="transmembrane region" description="Helical" evidence="1">
    <location>
        <begin position="204"/>
        <end position="222"/>
    </location>
</feature>
<comment type="caution">
    <text evidence="3">The sequence shown here is derived from an EMBL/GenBank/DDBJ whole genome shotgun (WGS) entry which is preliminary data.</text>
</comment>
<evidence type="ECO:0000256" key="1">
    <source>
        <dbReference type="SAM" id="Phobius"/>
    </source>
</evidence>
<dbReference type="SUPFAM" id="SSF48317">
    <property type="entry name" value="Acid phosphatase/Vanadium-dependent haloperoxidase"/>
    <property type="match status" value="1"/>
</dbReference>
<evidence type="ECO:0000313" key="3">
    <source>
        <dbReference type="EMBL" id="MFC3631438.1"/>
    </source>
</evidence>
<feature type="domain" description="Phosphatidic acid phosphatase type 2/haloperoxidase" evidence="2">
    <location>
        <begin position="106"/>
        <end position="219"/>
    </location>
</feature>
<dbReference type="RefSeq" id="WP_377763713.1">
    <property type="nucleotide sequence ID" value="NZ_JBHRXY010000029.1"/>
</dbReference>
<name>A0ABV7U8K6_9RHOB</name>
<dbReference type="Pfam" id="PF01569">
    <property type="entry name" value="PAP2"/>
    <property type="match status" value="1"/>
</dbReference>
<dbReference type="InterPro" id="IPR000326">
    <property type="entry name" value="PAP2/HPO"/>
</dbReference>
<reference evidence="4" key="1">
    <citation type="journal article" date="2019" name="Int. J. Syst. Evol. Microbiol.">
        <title>The Global Catalogue of Microorganisms (GCM) 10K type strain sequencing project: providing services to taxonomists for standard genome sequencing and annotation.</title>
        <authorList>
            <consortium name="The Broad Institute Genomics Platform"/>
            <consortium name="The Broad Institute Genome Sequencing Center for Infectious Disease"/>
            <person name="Wu L."/>
            <person name="Ma J."/>
        </authorList>
    </citation>
    <scope>NUCLEOTIDE SEQUENCE [LARGE SCALE GENOMIC DNA]</scope>
    <source>
        <strain evidence="4">KCTC 42473</strain>
    </source>
</reference>
<accession>A0ABV7U8K6</accession>
<keyword evidence="1" id="KW-0812">Transmembrane</keyword>
<evidence type="ECO:0000313" key="4">
    <source>
        <dbReference type="Proteomes" id="UP001595539"/>
    </source>
</evidence>
<keyword evidence="1" id="KW-0472">Membrane</keyword>
<dbReference type="Gene3D" id="1.20.144.10">
    <property type="entry name" value="Phosphatidic acid phosphatase type 2/haloperoxidase"/>
    <property type="match status" value="1"/>
</dbReference>
<dbReference type="Proteomes" id="UP001595539">
    <property type="component" value="Unassembled WGS sequence"/>
</dbReference>
<dbReference type="EMBL" id="JBHRXY010000029">
    <property type="protein sequence ID" value="MFC3631438.1"/>
    <property type="molecule type" value="Genomic_DNA"/>
</dbReference>